<comment type="caution">
    <text evidence="2">The sequence shown here is derived from an EMBL/GenBank/DDBJ whole genome shotgun (WGS) entry which is preliminary data.</text>
</comment>
<dbReference type="EMBL" id="ANJA01001148">
    <property type="protein sequence ID" value="ETO79090.1"/>
    <property type="molecule type" value="Genomic_DNA"/>
</dbReference>
<evidence type="ECO:0000313" key="2">
    <source>
        <dbReference type="EMBL" id="ETO79090.1"/>
    </source>
</evidence>
<proteinExistence type="predicted"/>
<evidence type="ECO:0000256" key="1">
    <source>
        <dbReference type="SAM" id="MobiDB-lite"/>
    </source>
</evidence>
<evidence type="ECO:0000313" key="3">
    <source>
        <dbReference type="Proteomes" id="UP000028582"/>
    </source>
</evidence>
<gene>
    <name evidence="2" type="ORF">F444_06141</name>
</gene>
<organism evidence="2 3">
    <name type="scientific">Phytophthora nicotianae P1976</name>
    <dbReference type="NCBI Taxonomy" id="1317066"/>
    <lineage>
        <taxon>Eukaryota</taxon>
        <taxon>Sar</taxon>
        <taxon>Stramenopiles</taxon>
        <taxon>Oomycota</taxon>
        <taxon>Peronosporomycetes</taxon>
        <taxon>Peronosporales</taxon>
        <taxon>Peronosporaceae</taxon>
        <taxon>Phytophthora</taxon>
    </lineage>
</organism>
<reference evidence="2 3" key="1">
    <citation type="submission" date="2013-11" db="EMBL/GenBank/DDBJ databases">
        <title>The Genome Sequence of Phytophthora parasitica P1976.</title>
        <authorList>
            <consortium name="The Broad Institute Genomics Platform"/>
            <person name="Russ C."/>
            <person name="Tyler B."/>
            <person name="Panabieres F."/>
            <person name="Shan W."/>
            <person name="Tripathy S."/>
            <person name="Grunwald N."/>
            <person name="Machado M."/>
            <person name="Johnson C.S."/>
            <person name="Walker B."/>
            <person name="Young S."/>
            <person name="Zeng Q."/>
            <person name="Gargeya S."/>
            <person name="Fitzgerald M."/>
            <person name="Haas B."/>
            <person name="Abouelleil A."/>
            <person name="Allen A.W."/>
            <person name="Alvarado L."/>
            <person name="Arachchi H.M."/>
            <person name="Berlin A.M."/>
            <person name="Chapman S.B."/>
            <person name="Gainer-Dewar J."/>
            <person name="Goldberg J."/>
            <person name="Griggs A."/>
            <person name="Gujja S."/>
            <person name="Hansen M."/>
            <person name="Howarth C."/>
            <person name="Imamovic A."/>
            <person name="Ireland A."/>
            <person name="Larimer J."/>
            <person name="McCowan C."/>
            <person name="Murphy C."/>
            <person name="Pearson M."/>
            <person name="Poon T.W."/>
            <person name="Priest M."/>
            <person name="Roberts A."/>
            <person name="Saif S."/>
            <person name="Shea T."/>
            <person name="Sisk P."/>
            <person name="Sykes S."/>
            <person name="Wortman J."/>
            <person name="Nusbaum C."/>
            <person name="Birren B."/>
        </authorList>
    </citation>
    <scope>NUCLEOTIDE SEQUENCE [LARGE SCALE GENOMIC DNA]</scope>
    <source>
        <strain evidence="2 3">P1976</strain>
    </source>
</reference>
<feature type="region of interest" description="Disordered" evidence="1">
    <location>
        <begin position="37"/>
        <end position="60"/>
    </location>
</feature>
<protein>
    <submittedName>
        <fullName evidence="2">Uncharacterized protein</fullName>
    </submittedName>
</protein>
<accession>A0A081AJM9</accession>
<dbReference type="AlphaFoldDB" id="A0A081AJM9"/>
<sequence>MCRIYGAFGAAKTSRPGHARYESDGLQQNNMTRRFQVASPPPENEPVMPEFQAHSPNGIK</sequence>
<name>A0A081AJM9_PHYNI</name>
<dbReference type="Proteomes" id="UP000028582">
    <property type="component" value="Unassembled WGS sequence"/>
</dbReference>